<dbReference type="Pfam" id="PF13411">
    <property type="entry name" value="MerR_1"/>
    <property type="match status" value="2"/>
</dbReference>
<name>A0A0A1DMM3_NOCSI</name>
<dbReference type="PANTHER" id="PTHR30204">
    <property type="entry name" value="REDOX-CYCLING DRUG-SENSING TRANSCRIPTIONAL ACTIVATOR SOXR"/>
    <property type="match status" value="1"/>
</dbReference>
<dbReference type="OrthoDB" id="3826383at2"/>
<dbReference type="PROSITE" id="PS50937">
    <property type="entry name" value="HTH_MERR_2"/>
    <property type="match status" value="2"/>
</dbReference>
<dbReference type="AlphaFoldDB" id="A0A0A1DMM3"/>
<evidence type="ECO:0000313" key="5">
    <source>
        <dbReference type="EMBL" id="AIY17872.1"/>
    </source>
</evidence>
<evidence type="ECO:0000313" key="6">
    <source>
        <dbReference type="Proteomes" id="UP000030300"/>
    </source>
</evidence>
<evidence type="ECO:0000256" key="1">
    <source>
        <dbReference type="ARBA" id="ARBA00022491"/>
    </source>
</evidence>
<dbReference type="SUPFAM" id="SSF46955">
    <property type="entry name" value="Putative DNA-binding domain"/>
    <property type="match status" value="2"/>
</dbReference>
<evidence type="ECO:0000256" key="3">
    <source>
        <dbReference type="ARBA" id="ARBA00023125"/>
    </source>
</evidence>
<dbReference type="PANTHER" id="PTHR30204:SF69">
    <property type="entry name" value="MERR-FAMILY TRANSCRIPTIONAL REGULATOR"/>
    <property type="match status" value="1"/>
</dbReference>
<evidence type="ECO:0000256" key="2">
    <source>
        <dbReference type="ARBA" id="ARBA00023015"/>
    </source>
</evidence>
<dbReference type="GO" id="GO:0003700">
    <property type="term" value="F:DNA-binding transcription factor activity"/>
    <property type="evidence" value="ECO:0007669"/>
    <property type="project" value="InterPro"/>
</dbReference>
<keyword evidence="2" id="KW-0805">Transcription regulation</keyword>
<dbReference type="STRING" id="2045.KR76_15840"/>
<keyword evidence="1" id="KW-0678">Repressor</keyword>
<dbReference type="KEGG" id="psim:KR76_15840"/>
<dbReference type="RefSeq" id="WP_038679628.1">
    <property type="nucleotide sequence ID" value="NZ_BJMC01000026.1"/>
</dbReference>
<dbReference type="GeneID" id="96610306"/>
<dbReference type="Gene3D" id="1.10.1660.10">
    <property type="match status" value="2"/>
</dbReference>
<proteinExistence type="predicted"/>
<dbReference type="InterPro" id="IPR047057">
    <property type="entry name" value="MerR_fam"/>
</dbReference>
<gene>
    <name evidence="5" type="ORF">KR76_15840</name>
</gene>
<dbReference type="EMBL" id="CP009896">
    <property type="protein sequence ID" value="AIY17872.1"/>
    <property type="molecule type" value="Genomic_DNA"/>
</dbReference>
<reference evidence="5 6" key="1">
    <citation type="journal article" date="2015" name="Genome Announc.">
        <title>Complete Genome Sequence of Steroid-Transforming Nocardioides simplex VKM Ac-2033D.</title>
        <authorList>
            <person name="Shtratnikova V.Y."/>
            <person name="Schelkunov M.I."/>
            <person name="Pekov Y.A."/>
            <person name="Fokina V.V."/>
            <person name="Logacheva M.D."/>
            <person name="Sokolov S.L."/>
            <person name="Bragin E.Y."/>
            <person name="Ashapkin V.V."/>
            <person name="Donova M.V."/>
        </authorList>
    </citation>
    <scope>NUCLEOTIDE SEQUENCE [LARGE SCALE GENOMIC DNA]</scope>
    <source>
        <strain evidence="5 6">VKM Ac-2033D</strain>
    </source>
</reference>
<dbReference type="GO" id="GO:0003677">
    <property type="term" value="F:DNA binding"/>
    <property type="evidence" value="ECO:0007669"/>
    <property type="project" value="UniProtKB-KW"/>
</dbReference>
<keyword evidence="6" id="KW-1185">Reference proteome</keyword>
<keyword evidence="4" id="KW-0804">Transcription</keyword>
<protein>
    <submittedName>
        <fullName evidence="5">Transcriptional regulator, MerR family</fullName>
    </submittedName>
</protein>
<dbReference type="eggNOG" id="COG0789">
    <property type="taxonomic scope" value="Bacteria"/>
</dbReference>
<sequence>MADLTTAAVAAASGYSVQQVRDLEARGVIAPAARAANGYRRFTADHVQDLHAYRDLAAAVGPVEARRALREVRRLPAGAATELVGRLHAGLVAEREQALAARAALTAIGAEPGTDAPPVPADTMTITELAQALGVKASTLRFWEQAGLVAPERVATRAGTARRYPVPAVREARIAAALRAGGYRIPDVRRAIAAVRDLEDVSDSVAALDARLDAIAGRALALLRAGARLAGIIAAP</sequence>
<dbReference type="HOGENOM" id="CLU_080407_0_0_11"/>
<accession>A0A0A1DMM3</accession>
<dbReference type="InterPro" id="IPR000551">
    <property type="entry name" value="MerR-type_HTH_dom"/>
</dbReference>
<evidence type="ECO:0000256" key="4">
    <source>
        <dbReference type="ARBA" id="ARBA00023163"/>
    </source>
</evidence>
<organism evidence="5 6">
    <name type="scientific">Nocardioides simplex</name>
    <name type="common">Arthrobacter simplex</name>
    <dbReference type="NCBI Taxonomy" id="2045"/>
    <lineage>
        <taxon>Bacteria</taxon>
        <taxon>Bacillati</taxon>
        <taxon>Actinomycetota</taxon>
        <taxon>Actinomycetes</taxon>
        <taxon>Propionibacteriales</taxon>
        <taxon>Nocardioidaceae</taxon>
        <taxon>Pimelobacter</taxon>
    </lineage>
</organism>
<keyword evidence="3" id="KW-0238">DNA-binding</keyword>
<dbReference type="SMART" id="SM00422">
    <property type="entry name" value="HTH_MERR"/>
    <property type="match status" value="2"/>
</dbReference>
<dbReference type="InterPro" id="IPR009061">
    <property type="entry name" value="DNA-bd_dom_put_sf"/>
</dbReference>
<dbReference type="Proteomes" id="UP000030300">
    <property type="component" value="Chromosome"/>
</dbReference>